<evidence type="ECO:0000256" key="1">
    <source>
        <dbReference type="ARBA" id="ARBA00009437"/>
    </source>
</evidence>
<dbReference type="PROSITE" id="PS50931">
    <property type="entry name" value="HTH_LYSR"/>
    <property type="match status" value="1"/>
</dbReference>
<dbReference type="RefSeq" id="WP_034975513.1">
    <property type="nucleotide sequence ID" value="NZ_FOFI01000003.1"/>
</dbReference>
<accession>A0A085BI10</accession>
<dbReference type="SUPFAM" id="SSF46785">
    <property type="entry name" value="Winged helix' DNA-binding domain"/>
    <property type="match status" value="1"/>
</dbReference>
<reference evidence="5 6" key="1">
    <citation type="submission" date="2014-07" db="EMBL/GenBank/DDBJ databases">
        <title>Epilithonimonas lactis LMG 22401 Genome.</title>
        <authorList>
            <person name="Pipes S.E."/>
            <person name="Stropko S.J."/>
        </authorList>
    </citation>
    <scope>NUCLEOTIDE SEQUENCE [LARGE SCALE GENOMIC DNA]</scope>
    <source>
        <strain evidence="5 6">LMG 24401</strain>
    </source>
</reference>
<dbReference type="SUPFAM" id="SSF53850">
    <property type="entry name" value="Periplasmic binding protein-like II"/>
    <property type="match status" value="1"/>
</dbReference>
<keyword evidence="2" id="KW-0805">Transcription regulation</keyword>
<keyword evidence="6" id="KW-1185">Reference proteome</keyword>
<name>A0A085BI10_9FLAO</name>
<dbReference type="GO" id="GO:0000976">
    <property type="term" value="F:transcription cis-regulatory region binding"/>
    <property type="evidence" value="ECO:0007669"/>
    <property type="project" value="TreeGrafter"/>
</dbReference>
<evidence type="ECO:0000259" key="4">
    <source>
        <dbReference type="PROSITE" id="PS50931"/>
    </source>
</evidence>
<evidence type="ECO:0000313" key="6">
    <source>
        <dbReference type="Proteomes" id="UP000028623"/>
    </source>
</evidence>
<sequence length="298" mass="34663">MINLEWLRTFKSVYETQSFTKAAKELYISQPGVSLHIGSLEAYVGYTLFERISKKLIPTEKAKILYNFTLEPLLKLETAEQTFHKTTKTERSTVSIGMCFETFQFTLEKHIPNFDFNVIIRFGLYEQMFSDLDNGLLDLIITPRKANLKNLNFDSFSKEKIVLINGTATDTSEFKNLIKKNKIEEAEAWLKQQIWYSTAADMEHLNNFWKANFNRHPDFKPNYIVPNICSIVRCLSRNSGFSIVPDFLCKKEIASGGIEIAWEGNNKIENTLYFGERVKNNVQNEIDKIKEIFRNENF</sequence>
<dbReference type="STRING" id="421072.SAMN04488097_2434"/>
<dbReference type="Proteomes" id="UP000028623">
    <property type="component" value="Unassembled WGS sequence"/>
</dbReference>
<protein>
    <submittedName>
        <fullName evidence="5">LysR family transcriptional regulator</fullName>
    </submittedName>
</protein>
<dbReference type="InterPro" id="IPR036388">
    <property type="entry name" value="WH-like_DNA-bd_sf"/>
</dbReference>
<dbReference type="OrthoDB" id="646694at2"/>
<comment type="caution">
    <text evidence="5">The sequence shown here is derived from an EMBL/GenBank/DDBJ whole genome shotgun (WGS) entry which is preliminary data.</text>
</comment>
<comment type="similarity">
    <text evidence="1">Belongs to the LysR transcriptional regulatory family.</text>
</comment>
<dbReference type="eggNOG" id="COG0583">
    <property type="taxonomic scope" value="Bacteria"/>
</dbReference>
<keyword evidence="3" id="KW-0804">Transcription</keyword>
<gene>
    <name evidence="5" type="ORF">IO89_09090</name>
</gene>
<feature type="domain" description="HTH lysR-type" evidence="4">
    <location>
        <begin position="2"/>
        <end position="59"/>
    </location>
</feature>
<dbReference type="InterPro" id="IPR036390">
    <property type="entry name" value="WH_DNA-bd_sf"/>
</dbReference>
<dbReference type="PRINTS" id="PR00039">
    <property type="entry name" value="HTHLYSR"/>
</dbReference>
<evidence type="ECO:0000313" key="5">
    <source>
        <dbReference type="EMBL" id="KFC22105.1"/>
    </source>
</evidence>
<proteinExistence type="inferred from homology"/>
<dbReference type="Pfam" id="PF00126">
    <property type="entry name" value="HTH_1"/>
    <property type="match status" value="1"/>
</dbReference>
<organism evidence="5 6">
    <name type="scientific">Epilithonimonas lactis</name>
    <dbReference type="NCBI Taxonomy" id="421072"/>
    <lineage>
        <taxon>Bacteria</taxon>
        <taxon>Pseudomonadati</taxon>
        <taxon>Bacteroidota</taxon>
        <taxon>Flavobacteriia</taxon>
        <taxon>Flavobacteriales</taxon>
        <taxon>Weeksellaceae</taxon>
        <taxon>Chryseobacterium group</taxon>
        <taxon>Epilithonimonas</taxon>
    </lineage>
</organism>
<evidence type="ECO:0000256" key="3">
    <source>
        <dbReference type="ARBA" id="ARBA00023163"/>
    </source>
</evidence>
<dbReference type="AlphaFoldDB" id="A0A085BI10"/>
<dbReference type="GO" id="GO:0003700">
    <property type="term" value="F:DNA-binding transcription factor activity"/>
    <property type="evidence" value="ECO:0007669"/>
    <property type="project" value="InterPro"/>
</dbReference>
<dbReference type="EMBL" id="JPLY01000003">
    <property type="protein sequence ID" value="KFC22105.1"/>
    <property type="molecule type" value="Genomic_DNA"/>
</dbReference>
<dbReference type="PANTHER" id="PTHR30126">
    <property type="entry name" value="HTH-TYPE TRANSCRIPTIONAL REGULATOR"/>
    <property type="match status" value="1"/>
</dbReference>
<dbReference type="PANTHER" id="PTHR30126:SF64">
    <property type="entry name" value="HTH-TYPE TRANSCRIPTIONAL REGULATOR CITR"/>
    <property type="match status" value="1"/>
</dbReference>
<dbReference type="Gene3D" id="1.10.10.10">
    <property type="entry name" value="Winged helix-like DNA-binding domain superfamily/Winged helix DNA-binding domain"/>
    <property type="match status" value="1"/>
</dbReference>
<evidence type="ECO:0000256" key="2">
    <source>
        <dbReference type="ARBA" id="ARBA00023015"/>
    </source>
</evidence>
<dbReference type="InterPro" id="IPR000847">
    <property type="entry name" value="LysR_HTH_N"/>
</dbReference>